<dbReference type="AlphaFoldDB" id="A0A380N136"/>
<dbReference type="OrthoDB" id="9810005at2"/>
<evidence type="ECO:0000256" key="1">
    <source>
        <dbReference type="ARBA" id="ARBA00009275"/>
    </source>
</evidence>
<dbReference type="InterPro" id="IPR032466">
    <property type="entry name" value="Metal_Hydrolase"/>
</dbReference>
<evidence type="ECO:0000256" key="2">
    <source>
        <dbReference type="ARBA" id="ARBA00022723"/>
    </source>
</evidence>
<feature type="binding site" evidence="4">
    <location>
        <position position="196"/>
    </location>
    <ligand>
        <name>a divalent metal cation</name>
        <dbReference type="ChEBI" id="CHEBI:60240"/>
        <label>1</label>
    </ligand>
</feature>
<dbReference type="SUPFAM" id="SSF51556">
    <property type="entry name" value="Metallo-dependent hydrolases"/>
    <property type="match status" value="1"/>
</dbReference>
<evidence type="ECO:0000313" key="5">
    <source>
        <dbReference type="EMBL" id="SUO97843.1"/>
    </source>
</evidence>
<proteinExistence type="inferred from homology"/>
<feature type="binding site" evidence="4">
    <location>
        <position position="8"/>
    </location>
    <ligand>
        <name>a divalent metal cation</name>
        <dbReference type="ChEBI" id="CHEBI:60240"/>
        <label>1</label>
    </ligand>
</feature>
<keyword evidence="6" id="KW-1185">Reference proteome</keyword>
<dbReference type="EC" id="3.1.21.-" evidence="5"/>
<dbReference type="InterPro" id="IPR001130">
    <property type="entry name" value="TatD-like"/>
</dbReference>
<protein>
    <submittedName>
        <fullName evidence="5">Uncharacterized deoxyribonuclease YjjV</fullName>
        <ecNumber evidence="5">3.1.21.-</ecNumber>
    </submittedName>
</protein>
<dbReference type="GO" id="GO:0046872">
    <property type="term" value="F:metal ion binding"/>
    <property type="evidence" value="ECO:0007669"/>
    <property type="project" value="UniProtKB-KW"/>
</dbReference>
<feature type="binding site" evidence="4">
    <location>
        <position position="123"/>
    </location>
    <ligand>
        <name>a divalent metal cation</name>
        <dbReference type="ChEBI" id="CHEBI:60240"/>
        <label>2</label>
    </ligand>
</feature>
<dbReference type="PROSITE" id="PS01137">
    <property type="entry name" value="TATD_1"/>
    <property type="match status" value="1"/>
</dbReference>
<feature type="binding site" evidence="4">
    <location>
        <position position="6"/>
    </location>
    <ligand>
        <name>a divalent metal cation</name>
        <dbReference type="ChEBI" id="CHEBI:60240"/>
        <label>1</label>
    </ligand>
</feature>
<dbReference type="Proteomes" id="UP000254601">
    <property type="component" value="Unassembled WGS sequence"/>
</dbReference>
<dbReference type="RefSeq" id="WP_072576555.1">
    <property type="nucleotide sequence ID" value="NZ_LWHB01000083.1"/>
</dbReference>
<dbReference type="GO" id="GO:0016788">
    <property type="term" value="F:hydrolase activity, acting on ester bonds"/>
    <property type="evidence" value="ECO:0007669"/>
    <property type="project" value="InterPro"/>
</dbReference>
<evidence type="ECO:0000256" key="3">
    <source>
        <dbReference type="ARBA" id="ARBA00022801"/>
    </source>
</evidence>
<dbReference type="PIRSF" id="PIRSF005902">
    <property type="entry name" value="DNase_TatD"/>
    <property type="match status" value="1"/>
</dbReference>
<keyword evidence="2 4" id="KW-0479">Metal-binding</keyword>
<keyword evidence="3 5" id="KW-0378">Hydrolase</keyword>
<dbReference type="PANTHER" id="PTHR46124">
    <property type="entry name" value="D-AMINOACYL-TRNA DEACYLASE"/>
    <property type="match status" value="1"/>
</dbReference>
<name>A0A380N136_9GAMM</name>
<dbReference type="PANTHER" id="PTHR46124:SF3">
    <property type="entry name" value="HYDROLASE"/>
    <property type="match status" value="1"/>
</dbReference>
<dbReference type="Pfam" id="PF01026">
    <property type="entry name" value="TatD_DNase"/>
    <property type="match status" value="1"/>
</dbReference>
<dbReference type="CDD" id="cd01310">
    <property type="entry name" value="TatD_DNAse"/>
    <property type="match status" value="1"/>
</dbReference>
<dbReference type="GO" id="GO:0005829">
    <property type="term" value="C:cytosol"/>
    <property type="evidence" value="ECO:0007669"/>
    <property type="project" value="TreeGrafter"/>
</dbReference>
<comment type="similarity">
    <text evidence="1">Belongs to the metallo-dependent hydrolases superfamily. TatD-type hydrolase family.</text>
</comment>
<dbReference type="FunFam" id="3.20.20.140:FF:000005">
    <property type="entry name" value="TatD family hydrolase"/>
    <property type="match status" value="1"/>
</dbReference>
<evidence type="ECO:0000256" key="4">
    <source>
        <dbReference type="PIRSR" id="PIRSR005902-1"/>
    </source>
</evidence>
<sequence>MLIDSHCHFDFFPENEQSAIWQRAKIAGLETLIVPAVEKANWQATAEVCERFPFYAAYGLHPIYYHQKADILALDEWLTRYKAVAVGECGLDYAVEIEPKVQQFFFEAQVELSISHQLPLILHARRALEQVLQTLARYPKAKFVVHTFTGSDKQLEKLLSLGGYIGIGGTSTYPRAQRLRRQLATVPKERYLLETDAPDQPLYGHQGKVNEPEKVAEVASVLAELRDEGIAEVMAQSTQNSKAFFSL</sequence>
<reference evidence="5 6" key="1">
    <citation type="submission" date="2018-06" db="EMBL/GenBank/DDBJ databases">
        <authorList>
            <consortium name="Pathogen Informatics"/>
            <person name="Doyle S."/>
        </authorList>
    </citation>
    <scope>NUCLEOTIDE SEQUENCE [LARGE SCALE GENOMIC DNA]</scope>
    <source>
        <strain evidence="5 6">NCTC13337</strain>
    </source>
</reference>
<dbReference type="InterPro" id="IPR018228">
    <property type="entry name" value="DNase_TatD-rel_CS"/>
</dbReference>
<feature type="binding site" evidence="4">
    <location>
        <position position="146"/>
    </location>
    <ligand>
        <name>a divalent metal cation</name>
        <dbReference type="ChEBI" id="CHEBI:60240"/>
        <label>2</label>
    </ligand>
</feature>
<evidence type="ECO:0000313" key="6">
    <source>
        <dbReference type="Proteomes" id="UP000254601"/>
    </source>
</evidence>
<dbReference type="EMBL" id="UHIC01000001">
    <property type="protein sequence ID" value="SUO97843.1"/>
    <property type="molecule type" value="Genomic_DNA"/>
</dbReference>
<dbReference type="Gene3D" id="3.20.20.140">
    <property type="entry name" value="Metal-dependent hydrolases"/>
    <property type="match status" value="1"/>
</dbReference>
<feature type="binding site" evidence="4">
    <location>
        <position position="88"/>
    </location>
    <ligand>
        <name>a divalent metal cation</name>
        <dbReference type="ChEBI" id="CHEBI:60240"/>
        <label>1</label>
    </ligand>
</feature>
<gene>
    <name evidence="5" type="primary">yjjV</name>
    <name evidence="5" type="ORF">NCTC13337_02648</name>
</gene>
<accession>A0A380N136</accession>
<organism evidence="5 6">
    <name type="scientific">Suttonella ornithocola</name>
    <dbReference type="NCBI Taxonomy" id="279832"/>
    <lineage>
        <taxon>Bacteria</taxon>
        <taxon>Pseudomonadati</taxon>
        <taxon>Pseudomonadota</taxon>
        <taxon>Gammaproteobacteria</taxon>
        <taxon>Cardiobacteriales</taxon>
        <taxon>Cardiobacteriaceae</taxon>
        <taxon>Suttonella</taxon>
    </lineage>
</organism>
<dbReference type="PROSITE" id="PS01090">
    <property type="entry name" value="TATD_2"/>
    <property type="match status" value="1"/>
</dbReference>